<evidence type="ECO:0000313" key="2">
    <source>
        <dbReference type="Proteomes" id="UP000703674"/>
    </source>
</evidence>
<feature type="non-terminal residue" evidence="1">
    <location>
        <position position="1"/>
    </location>
</feature>
<feature type="non-terminal residue" evidence="1">
    <location>
        <position position="134"/>
    </location>
</feature>
<evidence type="ECO:0000313" key="1">
    <source>
        <dbReference type="EMBL" id="NJW55143.1"/>
    </source>
</evidence>
<protein>
    <submittedName>
        <fullName evidence="1">SusC/RagA family TonB-linked outer membrane protein</fullName>
    </submittedName>
</protein>
<name>A0ABX1D3W1_9FLAO</name>
<dbReference type="SUPFAM" id="SSF56935">
    <property type="entry name" value="Porins"/>
    <property type="match status" value="1"/>
</dbReference>
<dbReference type="Proteomes" id="UP000703674">
    <property type="component" value="Unassembled WGS sequence"/>
</dbReference>
<dbReference type="EMBL" id="JAAVJR010000852">
    <property type="protein sequence ID" value="NJW55143.1"/>
    <property type="molecule type" value="Genomic_DNA"/>
</dbReference>
<comment type="caution">
    <text evidence="1">The sequence shown here is derived from an EMBL/GenBank/DDBJ whole genome shotgun (WGS) entry which is preliminary data.</text>
</comment>
<organism evidence="1 2">
    <name type="scientific">Salinimicrobium oceani</name>
    <dbReference type="NCBI Taxonomy" id="2722702"/>
    <lineage>
        <taxon>Bacteria</taxon>
        <taxon>Pseudomonadati</taxon>
        <taxon>Bacteroidota</taxon>
        <taxon>Flavobacteriia</taxon>
        <taxon>Flavobacteriales</taxon>
        <taxon>Flavobacteriaceae</taxon>
        <taxon>Salinimicrobium</taxon>
    </lineage>
</organism>
<sequence>NEDSNVYTSLNVFDQSGIIINNNYRRYIFQLNSDTDVNERLRFGNSLKVNHDIKEQGEMNINGAILSLPTQPIYRENGDFSGPIGQPIYSGDVENPIGKATIVDNSTKGYNLQGNVFGELDLFKNFTYKSLFGA</sequence>
<accession>A0ABX1D3W1</accession>
<reference evidence="1 2" key="1">
    <citation type="submission" date="2020-03" db="EMBL/GenBank/DDBJ databases">
        <title>Salinimicrobium sp. nov, isolated from SCS.</title>
        <authorList>
            <person name="Cao W.R."/>
        </authorList>
    </citation>
    <scope>NUCLEOTIDE SEQUENCE [LARGE SCALE GENOMIC DNA]</scope>
    <source>
        <strain evidence="2">J15B91</strain>
    </source>
</reference>
<keyword evidence="2" id="KW-1185">Reference proteome</keyword>
<gene>
    <name evidence="1" type="ORF">HC175_19710</name>
</gene>
<proteinExistence type="predicted"/>